<dbReference type="GO" id="GO:0016594">
    <property type="term" value="F:glycine binding"/>
    <property type="evidence" value="ECO:0007669"/>
    <property type="project" value="TreeGrafter"/>
</dbReference>
<organism evidence="11 12">
    <name type="scientific">Elliptochloris bilobata</name>
    <dbReference type="NCBI Taxonomy" id="381761"/>
    <lineage>
        <taxon>Eukaryota</taxon>
        <taxon>Viridiplantae</taxon>
        <taxon>Chlorophyta</taxon>
        <taxon>core chlorophytes</taxon>
        <taxon>Trebouxiophyceae</taxon>
        <taxon>Trebouxiophyceae incertae sedis</taxon>
        <taxon>Elliptochloris clade</taxon>
        <taxon>Elliptochloris</taxon>
    </lineage>
</organism>
<dbReference type="GO" id="GO:0048046">
    <property type="term" value="C:apoplast"/>
    <property type="evidence" value="ECO:0007669"/>
    <property type="project" value="TreeGrafter"/>
</dbReference>
<dbReference type="CDD" id="cd00613">
    <property type="entry name" value="GDC-P"/>
    <property type="match status" value="1"/>
</dbReference>
<dbReference type="FunFam" id="3.90.1150.10:FF:000007">
    <property type="entry name" value="Glycine dehydrogenase (decarboxylating), mitochondrial"/>
    <property type="match status" value="1"/>
</dbReference>
<evidence type="ECO:0000259" key="10">
    <source>
        <dbReference type="Pfam" id="PF21478"/>
    </source>
</evidence>
<protein>
    <recommendedName>
        <fullName evidence="8">Glycine cleavage system P protein</fullName>
        <ecNumber evidence="8">1.4.4.2</ecNumber>
    </recommendedName>
</protein>
<comment type="caution">
    <text evidence="11">The sequence shown here is derived from an EMBL/GenBank/DDBJ whole genome shotgun (WGS) entry which is preliminary data.</text>
</comment>
<dbReference type="InterPro" id="IPR015421">
    <property type="entry name" value="PyrdxlP-dep_Trfase_major"/>
</dbReference>
<dbReference type="EC" id="1.4.4.2" evidence="8"/>
<feature type="domain" description="Glycine cleavage system P-protein N-terminal" evidence="9">
    <location>
        <begin position="514"/>
        <end position="767"/>
    </location>
</feature>
<evidence type="ECO:0000259" key="9">
    <source>
        <dbReference type="Pfam" id="PF02347"/>
    </source>
</evidence>
<dbReference type="InterPro" id="IPR015422">
    <property type="entry name" value="PyrdxlP-dep_Trfase_small"/>
</dbReference>
<reference evidence="11 12" key="1">
    <citation type="journal article" date="2024" name="Nat. Commun.">
        <title>Phylogenomics reveals the evolutionary origins of lichenization in chlorophyte algae.</title>
        <authorList>
            <person name="Puginier C."/>
            <person name="Libourel C."/>
            <person name="Otte J."/>
            <person name="Skaloud P."/>
            <person name="Haon M."/>
            <person name="Grisel S."/>
            <person name="Petersen M."/>
            <person name="Berrin J.G."/>
            <person name="Delaux P.M."/>
            <person name="Dal Grande F."/>
            <person name="Keller J."/>
        </authorList>
    </citation>
    <scope>NUCLEOTIDE SEQUENCE [LARGE SCALE GENOMIC DNA]</scope>
    <source>
        <strain evidence="11 12">SAG 245.80</strain>
    </source>
</reference>
<feature type="domain" description="Glycine dehydrogenase C-terminal" evidence="10">
    <location>
        <begin position="819"/>
        <end position="940"/>
    </location>
</feature>
<dbReference type="PANTHER" id="PTHR11773:SF1">
    <property type="entry name" value="GLYCINE DEHYDROGENASE (DECARBOXYLATING), MITOCHONDRIAL"/>
    <property type="match status" value="1"/>
</dbReference>
<dbReference type="SUPFAM" id="SSF53383">
    <property type="entry name" value="PLP-dependent transferases"/>
    <property type="match status" value="2"/>
</dbReference>
<evidence type="ECO:0000256" key="6">
    <source>
        <dbReference type="ARBA" id="ARBA00049026"/>
    </source>
</evidence>
<name>A0AAW1SL42_9CHLO</name>
<dbReference type="InterPro" id="IPR015424">
    <property type="entry name" value="PyrdxlP-dep_Trfase"/>
</dbReference>
<comment type="similarity">
    <text evidence="2 8">Belongs to the GcvP family.</text>
</comment>
<evidence type="ECO:0000256" key="8">
    <source>
        <dbReference type="RuleBase" id="RU364056"/>
    </source>
</evidence>
<dbReference type="GO" id="GO:0030170">
    <property type="term" value="F:pyridoxal phosphate binding"/>
    <property type="evidence" value="ECO:0007669"/>
    <property type="project" value="TreeGrafter"/>
</dbReference>
<proteinExistence type="inferred from homology"/>
<dbReference type="Proteomes" id="UP001445335">
    <property type="component" value="Unassembled WGS sequence"/>
</dbReference>
<evidence type="ECO:0000256" key="1">
    <source>
        <dbReference type="ARBA" id="ARBA00001933"/>
    </source>
</evidence>
<evidence type="ECO:0000256" key="7">
    <source>
        <dbReference type="PIRSR" id="PIRSR603437-50"/>
    </source>
</evidence>
<dbReference type="InterPro" id="IPR049316">
    <property type="entry name" value="GDC-P_C"/>
</dbReference>
<keyword evidence="4 8" id="KW-0560">Oxidoreductase</keyword>
<comment type="function">
    <text evidence="8">The glycine cleavage system catalyzes the degradation of glycine.</text>
</comment>
<comment type="catalytic activity">
    <reaction evidence="6 8">
        <text>N(6)-[(R)-lipoyl]-L-lysyl-[glycine-cleavage complex H protein] + glycine + H(+) = N(6)-[(R)-S(8)-aminomethyldihydrolipoyl]-L-lysyl-[glycine-cleavage complex H protein] + CO2</text>
        <dbReference type="Rhea" id="RHEA:24304"/>
        <dbReference type="Rhea" id="RHEA-COMP:10494"/>
        <dbReference type="Rhea" id="RHEA-COMP:10495"/>
        <dbReference type="ChEBI" id="CHEBI:15378"/>
        <dbReference type="ChEBI" id="CHEBI:16526"/>
        <dbReference type="ChEBI" id="CHEBI:57305"/>
        <dbReference type="ChEBI" id="CHEBI:83099"/>
        <dbReference type="ChEBI" id="CHEBI:83143"/>
        <dbReference type="EC" id="1.4.4.2"/>
    </reaction>
</comment>
<accession>A0AAW1SL42</accession>
<comment type="subcellular location">
    <subcellularLocation>
        <location evidence="8">Mitochondrion</location>
    </subcellularLocation>
</comment>
<feature type="domain" description="Glycine cleavage system P-protein N-terminal" evidence="9">
    <location>
        <begin position="50"/>
        <end position="475"/>
    </location>
</feature>
<keyword evidence="8" id="KW-0496">Mitochondrion</keyword>
<evidence type="ECO:0000256" key="3">
    <source>
        <dbReference type="ARBA" id="ARBA00022898"/>
    </source>
</evidence>
<dbReference type="FunFam" id="3.40.640.10:FF:000005">
    <property type="entry name" value="Glycine dehydrogenase (decarboxylating), mitochondrial"/>
    <property type="match status" value="1"/>
</dbReference>
<comment type="cofactor">
    <cofactor evidence="1 7 8">
        <name>pyridoxal 5'-phosphate</name>
        <dbReference type="ChEBI" id="CHEBI:597326"/>
    </cofactor>
</comment>
<dbReference type="InterPro" id="IPR049315">
    <property type="entry name" value="GDC-P_N"/>
</dbReference>
<dbReference type="GO" id="GO:0009941">
    <property type="term" value="C:chloroplast envelope"/>
    <property type="evidence" value="ECO:0007669"/>
    <property type="project" value="TreeGrafter"/>
</dbReference>
<dbReference type="EMBL" id="JALJOU010000001">
    <property type="protein sequence ID" value="KAK9846586.1"/>
    <property type="molecule type" value="Genomic_DNA"/>
</dbReference>
<gene>
    <name evidence="11" type="ORF">WJX81_007159</name>
</gene>
<sequence length="1003" mass="107386">MGARCFVTALARRNPGVGSSGVLDCGSFAAQGARSISVAALQPSDTFAPRHNSGTVTEVAEMVAATGFESLDALVDATVPKAIRRPDLMDLGAYTEGMRESEFLKKFKEMTSKNKVLKSYIGMGYYNTYLPPVIQRNLLENPGWYTQYTPYQAEIAQGRLESLLNFQTAVVDLTAMEIANASLLDEATAAAEAMTMCSAAARGKKPVFLVSDKCHPQTLAVTASRADGLGLKVKVGDEKDFEFSSDVCGVLLQYPATDGSLHDYKALAEKAHAAKAKVVVATDLLALTLLSPPGEWGADICVGSAQRFGVPMGYGGPHAAFLACHDEFKRIMPGRIIGVSRDAQGKPALRMAMQTREQHIRRDKATSNICTAQALLANIAAMYAVYHGPEGLTCIATRVNGLASVLAAGARKLGLQTGDAPFFDTVRIMVPDAAAAVAAAAAGGANLRLLDSKTVTVAMDETTELADVDELLRLLNGGKDPGFSAASLAEEVGEPLGGFGRTSKFLQQPIFNLYHSEHEMLRYLKRLENRDLSLAHSMIALGSCTMKLNATSEMIPITWPELANLHPYCPLDQAEGYAAMFKDLAAQLAEITGFDAVSLQPNSGASGEYAGLMTIRQYHKSRGDAHRNVCIIPVSAHGTNPASAVMVGMEIVPIGVDASGNVDIEQLREKAAHYSDRLAALMITYPSTHGVYEEGVDEICNIIHEHGGQVYMDGANMNAQVGLTSPGRIGADVCHLNLHKTFCIPHGGGGPGMGPIGVKAHLAPFLPTHPVVPTGALPDFKGDEQSFGTMAAAPYGSALILPISFAYIAMMGSKGLTEASKRAILNANYMAKRLEDHYPVLFRGANGTCAHEFIIDLRGLTKTTGIEAEDIAKRLIDYGFHAPTMSWPVSGTLMIEPTESESQAELDRFCNALISIREEIAEIENGSADKADNVLKHAPHTADVVMAGEWSRPYSRERAAFPAAWVRQAKFWPTTSRVDNVFGDRKLVARLPEGETHAVAVGE</sequence>
<feature type="modified residue" description="N6-(pyridoxal phosphate)lysine" evidence="7">
    <location>
        <position position="740"/>
    </location>
</feature>
<dbReference type="NCBIfam" id="NF003346">
    <property type="entry name" value="PRK04366.1"/>
    <property type="match status" value="1"/>
</dbReference>
<dbReference type="InterPro" id="IPR003437">
    <property type="entry name" value="GcvP"/>
</dbReference>
<dbReference type="Pfam" id="PF21478">
    <property type="entry name" value="GcvP2_C"/>
    <property type="match status" value="1"/>
</dbReference>
<dbReference type="HAMAP" id="MF_00711">
    <property type="entry name" value="GcvP"/>
    <property type="match status" value="1"/>
</dbReference>
<dbReference type="GO" id="GO:0019464">
    <property type="term" value="P:glycine decarboxylation via glycine cleavage system"/>
    <property type="evidence" value="ECO:0007669"/>
    <property type="project" value="TreeGrafter"/>
</dbReference>
<evidence type="ECO:0000313" key="11">
    <source>
        <dbReference type="EMBL" id="KAK9846586.1"/>
    </source>
</evidence>
<dbReference type="Pfam" id="PF02347">
    <property type="entry name" value="GDC-P"/>
    <property type="match status" value="2"/>
</dbReference>
<dbReference type="PANTHER" id="PTHR11773">
    <property type="entry name" value="GLYCINE DEHYDROGENASE, DECARBOXYLATING"/>
    <property type="match status" value="1"/>
</dbReference>
<dbReference type="GO" id="GO:0005739">
    <property type="term" value="C:mitochondrion"/>
    <property type="evidence" value="ECO:0007669"/>
    <property type="project" value="UniProtKB-SubCell"/>
</dbReference>
<dbReference type="NCBIfam" id="TIGR00461">
    <property type="entry name" value="gcvP"/>
    <property type="match status" value="1"/>
</dbReference>
<dbReference type="Gene3D" id="3.40.640.10">
    <property type="entry name" value="Type I PLP-dependent aspartate aminotransferase-like (Major domain)"/>
    <property type="match status" value="2"/>
</dbReference>
<dbReference type="AlphaFoldDB" id="A0AAW1SL42"/>
<dbReference type="GO" id="GO:0005960">
    <property type="term" value="C:glycine cleavage complex"/>
    <property type="evidence" value="ECO:0007669"/>
    <property type="project" value="TreeGrafter"/>
</dbReference>
<keyword evidence="3 7" id="KW-0663">Pyridoxal phosphate</keyword>
<comment type="subunit">
    <text evidence="5">Homodimer. The glycine cleavage system is composed of four proteins: P, T, L and H.</text>
</comment>
<evidence type="ECO:0000256" key="2">
    <source>
        <dbReference type="ARBA" id="ARBA00010756"/>
    </source>
</evidence>
<keyword evidence="12" id="KW-1185">Reference proteome</keyword>
<dbReference type="Gene3D" id="3.90.1150.10">
    <property type="entry name" value="Aspartate Aminotransferase, domain 1"/>
    <property type="match status" value="1"/>
</dbReference>
<dbReference type="GO" id="GO:0004375">
    <property type="term" value="F:glycine dehydrogenase (decarboxylating) activity"/>
    <property type="evidence" value="ECO:0007669"/>
    <property type="project" value="UniProtKB-UniRule"/>
</dbReference>
<evidence type="ECO:0000313" key="12">
    <source>
        <dbReference type="Proteomes" id="UP001445335"/>
    </source>
</evidence>
<dbReference type="InterPro" id="IPR020581">
    <property type="entry name" value="GDC_P"/>
</dbReference>
<evidence type="ECO:0000256" key="5">
    <source>
        <dbReference type="ARBA" id="ARBA00046415"/>
    </source>
</evidence>
<keyword evidence="8" id="KW-0809">Transit peptide</keyword>
<evidence type="ECO:0000256" key="4">
    <source>
        <dbReference type="ARBA" id="ARBA00023002"/>
    </source>
</evidence>
<dbReference type="FunFam" id="3.40.640.10:FF:000007">
    <property type="entry name" value="glycine dehydrogenase (Decarboxylating), mitochondrial"/>
    <property type="match status" value="1"/>
</dbReference>